<evidence type="ECO:0000313" key="3">
    <source>
        <dbReference type="Proteomes" id="UP000256763"/>
    </source>
</evidence>
<dbReference type="OrthoDB" id="5567701at2"/>
<dbReference type="EMBL" id="NFZW01000034">
    <property type="protein sequence ID" value="RFA32121.1"/>
    <property type="molecule type" value="Genomic_DNA"/>
</dbReference>
<reference evidence="3" key="1">
    <citation type="submission" date="2017-05" db="EMBL/GenBank/DDBJ databases">
        <authorList>
            <person name="Sharma S."/>
            <person name="Sidhu C."/>
            <person name="Pinnaka A.K."/>
        </authorList>
    </citation>
    <scope>NUCLEOTIDE SEQUENCE [LARGE SCALE GENOMIC DNA]</scope>
    <source>
        <strain evidence="3">AK93</strain>
    </source>
</reference>
<gene>
    <name evidence="2" type="ORF">CAL65_20530</name>
</gene>
<dbReference type="Proteomes" id="UP000256763">
    <property type="component" value="Unassembled WGS sequence"/>
</dbReference>
<evidence type="ECO:0000313" key="2">
    <source>
        <dbReference type="EMBL" id="RFA32121.1"/>
    </source>
</evidence>
<evidence type="ECO:0000256" key="1">
    <source>
        <dbReference type="SAM" id="SignalP"/>
    </source>
</evidence>
<organism evidence="2 3">
    <name type="scientific">Alkalilimnicola ehrlichii</name>
    <dbReference type="NCBI Taxonomy" id="351052"/>
    <lineage>
        <taxon>Bacteria</taxon>
        <taxon>Pseudomonadati</taxon>
        <taxon>Pseudomonadota</taxon>
        <taxon>Gammaproteobacteria</taxon>
        <taxon>Chromatiales</taxon>
        <taxon>Ectothiorhodospiraceae</taxon>
        <taxon>Alkalilimnicola</taxon>
    </lineage>
</organism>
<feature type="signal peptide" evidence="1">
    <location>
        <begin position="1"/>
        <end position="28"/>
    </location>
</feature>
<feature type="chain" id="PRO_5017719878" description="TIGR03016 family PEP-CTERM system-associated outer membrane protein" evidence="1">
    <location>
        <begin position="29"/>
        <end position="436"/>
    </location>
</feature>
<comment type="caution">
    <text evidence="2">The sequence shown here is derived from an EMBL/GenBank/DDBJ whole genome shotgun (WGS) entry which is preliminary data.</text>
</comment>
<dbReference type="AlphaFoldDB" id="A0A3E0WIZ4"/>
<evidence type="ECO:0008006" key="4">
    <source>
        <dbReference type="Google" id="ProtNLM"/>
    </source>
</evidence>
<name>A0A3E0WIZ4_9GAMM</name>
<keyword evidence="1" id="KW-0732">Signal</keyword>
<dbReference type="RefSeq" id="WP_116303929.1">
    <property type="nucleotide sequence ID" value="NZ_NFZV01000033.1"/>
</dbReference>
<proteinExistence type="predicted"/>
<protein>
    <recommendedName>
        <fullName evidence="4">TIGR03016 family PEP-CTERM system-associated outer membrane protein</fullName>
    </recommendedName>
</protein>
<sequence>MNVLGRRRIAVPLLSLGLCLAVANPVPAWQIDWAAGGSMEFTDNIRRTATDTRSDQIGVLWAGAWIQEDTPTLQLGLSSLLEYHDYQRGTYDDELLFRLSALATASLIPQRLHWVVEDYFRQVRVDDLSPVTPDNRQDTNVFWTGPDAFFHFGPSTELRLGARAGHYYYSELDADNFRYAGNARLTRQLRPRLEGWLSADAMRVDYDNDDEYIDFDRYDGSAGLRFYMPRSELRAEAGNTWIERDNADNLERGFVALELTRRLPDDAVGRASYTQRYTEGGATLLAAGSDPMRAELASATRPRDIVYERRVDLHYARRFGNIDTIMAAHWWDEDFTTDPLDRVSVGGRLDLGLRITYDWLVGAYLAYRHVDYDLVSREDDDWLLGARVEHRFTQQATGAVEVIHDRRDSTVGAAEYEENILILSLRYGERPPEVPR</sequence>
<keyword evidence="3" id="KW-1185">Reference proteome</keyword>
<accession>A0A3E0WIZ4</accession>